<dbReference type="PANTHER" id="PTHR43130">
    <property type="entry name" value="ARAC-FAMILY TRANSCRIPTIONAL REGULATOR"/>
    <property type="match status" value="1"/>
</dbReference>
<feature type="domain" description="DJ-1/PfpI" evidence="1">
    <location>
        <begin position="11"/>
        <end position="193"/>
    </location>
</feature>
<dbReference type="PANTHER" id="PTHR43130:SF15">
    <property type="entry name" value="THIJ_PFPI FAMILY PROTEIN (AFU_ORTHOLOGUE AFUA_5G14240)"/>
    <property type="match status" value="1"/>
</dbReference>
<evidence type="ECO:0000259" key="1">
    <source>
        <dbReference type="Pfam" id="PF01965"/>
    </source>
</evidence>
<accession>A0AAW1PQM9</accession>
<dbReference type="EMBL" id="JALJOR010000010">
    <property type="protein sequence ID" value="KAK9810424.1"/>
    <property type="molecule type" value="Genomic_DNA"/>
</dbReference>
<reference evidence="2 3" key="1">
    <citation type="journal article" date="2024" name="Nat. Commun.">
        <title>Phylogenomics reveals the evolutionary origins of lichenization in chlorophyte algae.</title>
        <authorList>
            <person name="Puginier C."/>
            <person name="Libourel C."/>
            <person name="Otte J."/>
            <person name="Skaloud P."/>
            <person name="Haon M."/>
            <person name="Grisel S."/>
            <person name="Petersen M."/>
            <person name="Berrin J.G."/>
            <person name="Delaux P.M."/>
            <person name="Dal Grande F."/>
            <person name="Keller J."/>
        </authorList>
    </citation>
    <scope>NUCLEOTIDE SEQUENCE [LARGE SCALE GENOMIC DNA]</scope>
    <source>
        <strain evidence="2 3">SAG 2043</strain>
    </source>
</reference>
<keyword evidence="3" id="KW-1185">Reference proteome</keyword>
<dbReference type="AlphaFoldDB" id="A0AAW1PQM9"/>
<dbReference type="Pfam" id="PF01965">
    <property type="entry name" value="DJ-1_PfpI"/>
    <property type="match status" value="1"/>
</dbReference>
<dbReference type="Gene3D" id="3.40.50.880">
    <property type="match status" value="1"/>
</dbReference>
<dbReference type="CDD" id="cd03139">
    <property type="entry name" value="GATase1_PfpI_2"/>
    <property type="match status" value="1"/>
</dbReference>
<dbReference type="InterPro" id="IPR029062">
    <property type="entry name" value="Class_I_gatase-like"/>
</dbReference>
<protein>
    <recommendedName>
        <fullName evidence="1">DJ-1/PfpI domain-containing protein</fullName>
    </recommendedName>
</protein>
<proteinExistence type="predicted"/>
<comment type="caution">
    <text evidence="2">The sequence shown here is derived from an EMBL/GenBank/DDBJ whole genome shotgun (WGS) entry which is preliminary data.</text>
</comment>
<organism evidence="2 3">
    <name type="scientific">[Myrmecia] bisecta</name>
    <dbReference type="NCBI Taxonomy" id="41462"/>
    <lineage>
        <taxon>Eukaryota</taxon>
        <taxon>Viridiplantae</taxon>
        <taxon>Chlorophyta</taxon>
        <taxon>core chlorophytes</taxon>
        <taxon>Trebouxiophyceae</taxon>
        <taxon>Trebouxiales</taxon>
        <taxon>Trebouxiaceae</taxon>
        <taxon>Myrmecia</taxon>
    </lineage>
</organism>
<evidence type="ECO:0000313" key="3">
    <source>
        <dbReference type="Proteomes" id="UP001489004"/>
    </source>
</evidence>
<dbReference type="InterPro" id="IPR052158">
    <property type="entry name" value="INH-QAR"/>
</dbReference>
<dbReference type="Proteomes" id="UP001489004">
    <property type="component" value="Unassembled WGS sequence"/>
</dbReference>
<sequence>MGDWIGSPKTIGFFLWPGFTVLDAFGPMEMFGKVAFASADFKPPPAASIKLVIIGKEKLVVAQEGTKIQVDHTFDDCPELDALLVPGGSPDDVTTQANDPAVRNFLAGQYQKLSPDPKKFFMTVCTGAFIAAKSGVLNGHTCTTNKMAFDWVKAHTAGLPIKWKCVARWVADGKVWTSSGISAGTDMSLAFIAARYGDELAEAVRHFGEWNGEFKDPSQDPFAQGNCTCDDE</sequence>
<name>A0AAW1PQM9_9CHLO</name>
<gene>
    <name evidence="2" type="ORF">WJX72_010450</name>
</gene>
<dbReference type="SUPFAM" id="SSF52317">
    <property type="entry name" value="Class I glutamine amidotransferase-like"/>
    <property type="match status" value="1"/>
</dbReference>
<evidence type="ECO:0000313" key="2">
    <source>
        <dbReference type="EMBL" id="KAK9810424.1"/>
    </source>
</evidence>
<dbReference type="InterPro" id="IPR002818">
    <property type="entry name" value="DJ-1/PfpI"/>
</dbReference>